<keyword evidence="3" id="KW-1185">Reference proteome</keyword>
<proteinExistence type="inferred from homology"/>
<evidence type="ECO:0008006" key="4">
    <source>
        <dbReference type="Google" id="ProtNLM"/>
    </source>
</evidence>
<dbReference type="PROSITE" id="PS51257">
    <property type="entry name" value="PROKAR_LIPOPROTEIN"/>
    <property type="match status" value="1"/>
</dbReference>
<evidence type="ECO:0000256" key="1">
    <source>
        <dbReference type="ARBA" id="ARBA00009458"/>
    </source>
</evidence>
<organism evidence="2 3">
    <name type="scientific">Rhodovulum marinum</name>
    <dbReference type="NCBI Taxonomy" id="320662"/>
    <lineage>
        <taxon>Bacteria</taxon>
        <taxon>Pseudomonadati</taxon>
        <taxon>Pseudomonadota</taxon>
        <taxon>Alphaproteobacteria</taxon>
        <taxon>Rhodobacterales</taxon>
        <taxon>Paracoccaceae</taxon>
        <taxon>Rhodovulum</taxon>
    </lineage>
</organism>
<evidence type="ECO:0000313" key="2">
    <source>
        <dbReference type="EMBL" id="TCP43962.1"/>
    </source>
</evidence>
<dbReference type="RefSeq" id="WP_132460126.1">
    <property type="nucleotide sequence ID" value="NZ_SLXP01000001.1"/>
</dbReference>
<dbReference type="InterPro" id="IPR020726">
    <property type="entry name" value="Bcl2_BH2_motif_CS"/>
</dbReference>
<dbReference type="AlphaFoldDB" id="A0A4R2Q5A8"/>
<accession>A0A4R2Q5A8</accession>
<dbReference type="EMBL" id="SLXP01000001">
    <property type="protein sequence ID" value="TCP43962.1"/>
    <property type="molecule type" value="Genomic_DNA"/>
</dbReference>
<protein>
    <recommendedName>
        <fullName evidence="4">Lipoprotein</fullName>
    </recommendedName>
</protein>
<evidence type="ECO:0000313" key="3">
    <source>
        <dbReference type="Proteomes" id="UP000294835"/>
    </source>
</evidence>
<dbReference type="OrthoDB" id="9955495at2"/>
<comment type="similarity">
    <text evidence="1">Belongs to the Bcl-2 family.</text>
</comment>
<sequence length="82" mass="9069">MIRRLALLPLLLAGCAPPGSVDRLSLEYQVGEELMIACTERGERCAEWLEFKRGWEEGVSYMTTFEKSLAQHKARVAAGGAV</sequence>
<dbReference type="PROSITE" id="PS01258">
    <property type="entry name" value="BH2"/>
    <property type="match status" value="1"/>
</dbReference>
<reference evidence="2 3" key="1">
    <citation type="submission" date="2019-03" db="EMBL/GenBank/DDBJ databases">
        <title>Genomic Encyclopedia of Type Strains, Phase IV (KMG-IV): sequencing the most valuable type-strain genomes for metagenomic binning, comparative biology and taxonomic classification.</title>
        <authorList>
            <person name="Goeker M."/>
        </authorList>
    </citation>
    <scope>NUCLEOTIDE SEQUENCE [LARGE SCALE GENOMIC DNA]</scope>
    <source>
        <strain evidence="2 3">DSM 18063</strain>
    </source>
</reference>
<gene>
    <name evidence="2" type="ORF">EV662_10147</name>
</gene>
<comment type="caution">
    <text evidence="2">The sequence shown here is derived from an EMBL/GenBank/DDBJ whole genome shotgun (WGS) entry which is preliminary data.</text>
</comment>
<name>A0A4R2Q5A8_9RHOB</name>
<dbReference type="Proteomes" id="UP000294835">
    <property type="component" value="Unassembled WGS sequence"/>
</dbReference>